<feature type="compositionally biased region" description="Basic and acidic residues" evidence="1">
    <location>
        <begin position="341"/>
        <end position="350"/>
    </location>
</feature>
<evidence type="ECO:0000313" key="4">
    <source>
        <dbReference type="Proteomes" id="UP000271974"/>
    </source>
</evidence>
<evidence type="ECO:0000256" key="1">
    <source>
        <dbReference type="SAM" id="MobiDB-lite"/>
    </source>
</evidence>
<protein>
    <recommendedName>
        <fullName evidence="2">DUF5745 domain-containing protein</fullName>
    </recommendedName>
</protein>
<dbReference type="InterPro" id="IPR036872">
    <property type="entry name" value="CH_dom_sf"/>
</dbReference>
<dbReference type="AlphaFoldDB" id="A0A433T110"/>
<proteinExistence type="predicted"/>
<dbReference type="Pfam" id="PF19016">
    <property type="entry name" value="DUF5745"/>
    <property type="match status" value="1"/>
</dbReference>
<gene>
    <name evidence="3" type="ORF">EGW08_017000</name>
</gene>
<dbReference type="InterPro" id="IPR044039">
    <property type="entry name" value="DUF5745"/>
</dbReference>
<keyword evidence="4" id="KW-1185">Reference proteome</keyword>
<reference evidence="3 4" key="1">
    <citation type="submission" date="2019-01" db="EMBL/GenBank/DDBJ databases">
        <title>A draft genome assembly of the solar-powered sea slug Elysia chlorotica.</title>
        <authorList>
            <person name="Cai H."/>
            <person name="Li Q."/>
            <person name="Fang X."/>
            <person name="Li J."/>
            <person name="Curtis N.E."/>
            <person name="Altenburger A."/>
            <person name="Shibata T."/>
            <person name="Feng M."/>
            <person name="Maeda T."/>
            <person name="Schwartz J.A."/>
            <person name="Shigenobu S."/>
            <person name="Lundholm N."/>
            <person name="Nishiyama T."/>
            <person name="Yang H."/>
            <person name="Hasebe M."/>
            <person name="Li S."/>
            <person name="Pierce S.K."/>
            <person name="Wang J."/>
        </authorList>
    </citation>
    <scope>NUCLEOTIDE SEQUENCE [LARGE SCALE GENOMIC DNA]</scope>
    <source>
        <strain evidence="3">EC2010</strain>
        <tissue evidence="3">Whole organism of an adult</tissue>
    </source>
</reference>
<feature type="region of interest" description="Disordered" evidence="1">
    <location>
        <begin position="263"/>
        <end position="296"/>
    </location>
</feature>
<comment type="caution">
    <text evidence="3">The sequence shown here is derived from an EMBL/GenBank/DDBJ whole genome shotgun (WGS) entry which is preliminary data.</text>
</comment>
<evidence type="ECO:0000259" key="2">
    <source>
        <dbReference type="Pfam" id="PF19016"/>
    </source>
</evidence>
<dbReference type="OrthoDB" id="545730at2759"/>
<feature type="compositionally biased region" description="Low complexity" evidence="1">
    <location>
        <begin position="179"/>
        <end position="192"/>
    </location>
</feature>
<dbReference type="GO" id="GO:0000922">
    <property type="term" value="C:spindle pole"/>
    <property type="evidence" value="ECO:0007669"/>
    <property type="project" value="InterPro"/>
</dbReference>
<dbReference type="PANTHER" id="PTHR22545">
    <property type="entry name" value="CENTROSOMAL PROTEIN OF 95 KDA"/>
    <property type="match status" value="1"/>
</dbReference>
<name>A0A433T110_ELYCH</name>
<dbReference type="EMBL" id="RQTK01000760">
    <property type="protein sequence ID" value="RUS75235.1"/>
    <property type="molecule type" value="Genomic_DNA"/>
</dbReference>
<dbReference type="InterPro" id="IPR026619">
    <property type="entry name" value="CEP95"/>
</dbReference>
<feature type="compositionally biased region" description="Polar residues" evidence="1">
    <location>
        <begin position="143"/>
        <end position="154"/>
    </location>
</feature>
<feature type="compositionally biased region" description="Polar residues" evidence="1">
    <location>
        <begin position="372"/>
        <end position="385"/>
    </location>
</feature>
<dbReference type="SUPFAM" id="SSF47576">
    <property type="entry name" value="Calponin-homology domain, CH-domain"/>
    <property type="match status" value="1"/>
</dbReference>
<feature type="region of interest" description="Disordered" evidence="1">
    <location>
        <begin position="335"/>
        <end position="397"/>
    </location>
</feature>
<dbReference type="PANTHER" id="PTHR22545:SF0">
    <property type="entry name" value="CENTROSOMAL PROTEIN OF 95 KDA"/>
    <property type="match status" value="1"/>
</dbReference>
<dbReference type="Proteomes" id="UP000271974">
    <property type="component" value="Unassembled WGS sequence"/>
</dbReference>
<feature type="domain" description="DUF5745" evidence="2">
    <location>
        <begin position="65"/>
        <end position="122"/>
    </location>
</feature>
<feature type="compositionally biased region" description="Basic and acidic residues" evidence="1">
    <location>
        <begin position="386"/>
        <end position="397"/>
    </location>
</feature>
<accession>A0A433T110</accession>
<organism evidence="3 4">
    <name type="scientific">Elysia chlorotica</name>
    <name type="common">Eastern emerald elysia</name>
    <name type="synonym">Sea slug</name>
    <dbReference type="NCBI Taxonomy" id="188477"/>
    <lineage>
        <taxon>Eukaryota</taxon>
        <taxon>Metazoa</taxon>
        <taxon>Spiralia</taxon>
        <taxon>Lophotrochozoa</taxon>
        <taxon>Mollusca</taxon>
        <taxon>Gastropoda</taxon>
        <taxon>Heterobranchia</taxon>
        <taxon>Euthyneura</taxon>
        <taxon>Panpulmonata</taxon>
        <taxon>Sacoglossa</taxon>
        <taxon>Placobranchoidea</taxon>
        <taxon>Plakobranchidae</taxon>
        <taxon>Elysia</taxon>
    </lineage>
</organism>
<dbReference type="Gene3D" id="1.10.418.10">
    <property type="entry name" value="Calponin-like domain"/>
    <property type="match status" value="1"/>
</dbReference>
<sequence length="397" mass="43514">MTDSPSFEADLSAVEPADPPSTKAIVDLANHLLKEFNISTKVEDVNDITPSLFVVLYESLFSDKLPGIIRQPVSKEDEVHNCQIVIDVLSTDVVKDSLSHIKGVDIVAGDKTAILNLLDIFSYLLEYVAKRIEKEADINGTGSFCASESEQSSPAKPAVAGRDRDSPQKLRGLPMSKLGSTAASNTTNNNGTHLPTTGRSKVYANRNENRKTFGSRDVITHEDFYAMSYGGISLKDEPTRAPSPIRPDTSQSLLGQRTIDSDFDTDIEKPENKAYNPLSNQPRVAWESSSSKAAGPTETVIDGVTLRACTKLVREAPWESTAYNFERPIPSFSASMPAPRMHTEPSRGDPLRATVGPIPYTTYTTPREHKTQSGQAVKGLSSSYNDLRELVERNRRP</sequence>
<dbReference type="GO" id="GO:0005813">
    <property type="term" value="C:centrosome"/>
    <property type="evidence" value="ECO:0007669"/>
    <property type="project" value="InterPro"/>
</dbReference>
<feature type="compositionally biased region" description="Polar residues" evidence="1">
    <location>
        <begin position="277"/>
        <end position="292"/>
    </location>
</feature>
<evidence type="ECO:0000313" key="3">
    <source>
        <dbReference type="EMBL" id="RUS75235.1"/>
    </source>
</evidence>
<feature type="region of interest" description="Disordered" evidence="1">
    <location>
        <begin position="143"/>
        <end position="205"/>
    </location>
</feature>